<feature type="domain" description="FAD-binding" evidence="12">
    <location>
        <begin position="387"/>
        <end position="440"/>
    </location>
</feature>
<dbReference type="InterPro" id="IPR036188">
    <property type="entry name" value="FAD/NAD-bd_sf"/>
</dbReference>
<feature type="non-terminal residue" evidence="13">
    <location>
        <position position="1"/>
    </location>
</feature>
<evidence type="ECO:0000256" key="3">
    <source>
        <dbReference type="ARBA" id="ARBA00022630"/>
    </source>
</evidence>
<feature type="domain" description="FAD-binding" evidence="12">
    <location>
        <begin position="77"/>
        <end position="323"/>
    </location>
</feature>
<evidence type="ECO:0000256" key="1">
    <source>
        <dbReference type="ARBA" id="ARBA00001974"/>
    </source>
</evidence>
<evidence type="ECO:0000313" key="13">
    <source>
        <dbReference type="EMBL" id="JAG79611.1"/>
    </source>
</evidence>
<comment type="cofactor">
    <cofactor evidence="1">
        <name>FAD</name>
        <dbReference type="ChEBI" id="CHEBI:57692"/>
    </cofactor>
</comment>
<evidence type="ECO:0000256" key="11">
    <source>
        <dbReference type="ARBA" id="ARBA00023136"/>
    </source>
</evidence>
<proteinExistence type="inferred from homology"/>
<dbReference type="FunFam" id="3.30.9.10:FF:000111">
    <property type="entry name" value="Ubiquinone biosynthesis monooxygenase COQ6, mitochondrial"/>
    <property type="match status" value="1"/>
</dbReference>
<keyword evidence="5" id="KW-0999">Mitochondrion inner membrane</keyword>
<evidence type="ECO:0000256" key="5">
    <source>
        <dbReference type="ARBA" id="ARBA00022792"/>
    </source>
</evidence>
<dbReference type="SUPFAM" id="SSF51905">
    <property type="entry name" value="FAD/NAD(P)-binding domain"/>
    <property type="match status" value="1"/>
</dbReference>
<evidence type="ECO:0000256" key="8">
    <source>
        <dbReference type="ARBA" id="ARBA00023002"/>
    </source>
</evidence>
<dbReference type="NCBIfam" id="TIGR01989">
    <property type="entry name" value="COQ6"/>
    <property type="match status" value="1"/>
</dbReference>
<reference evidence="13" key="1">
    <citation type="submission" date="2015-01" db="EMBL/GenBank/DDBJ databases">
        <title>Transcriptome Assembly of Fopius arisanus.</title>
        <authorList>
            <person name="Geib S."/>
        </authorList>
    </citation>
    <scope>NUCLEOTIDE SEQUENCE</scope>
</reference>
<comment type="similarity">
    <text evidence="2">Belongs to the UbiH/COQ6 family.</text>
</comment>
<evidence type="ECO:0000259" key="12">
    <source>
        <dbReference type="Pfam" id="PF01494"/>
    </source>
</evidence>
<organism evidence="13">
    <name type="scientific">Fopius arisanus</name>
    <dbReference type="NCBI Taxonomy" id="64838"/>
    <lineage>
        <taxon>Eukaryota</taxon>
        <taxon>Metazoa</taxon>
        <taxon>Ecdysozoa</taxon>
        <taxon>Arthropoda</taxon>
        <taxon>Hexapoda</taxon>
        <taxon>Insecta</taxon>
        <taxon>Pterygota</taxon>
        <taxon>Neoptera</taxon>
        <taxon>Endopterygota</taxon>
        <taxon>Hymenoptera</taxon>
        <taxon>Apocrita</taxon>
        <taxon>Ichneumonoidea</taxon>
        <taxon>Braconidae</taxon>
        <taxon>Opiinae</taxon>
        <taxon>Fopius</taxon>
    </lineage>
</organism>
<keyword evidence="3" id="KW-0285">Flavoprotein</keyword>
<keyword evidence="4" id="KW-0831">Ubiquinone biosynthesis</keyword>
<name>A0A0C9R127_9HYME</name>
<keyword evidence="7" id="KW-0809">Transit peptide</keyword>
<dbReference type="PANTHER" id="PTHR43876:SF7">
    <property type="entry name" value="UBIQUINONE BIOSYNTHESIS MONOOXYGENASE COQ6, MITOCHONDRIAL"/>
    <property type="match status" value="1"/>
</dbReference>
<keyword evidence="8" id="KW-0560">Oxidoreductase</keyword>
<dbReference type="Gene3D" id="3.50.50.60">
    <property type="entry name" value="FAD/NAD(P)-binding domain"/>
    <property type="match status" value="2"/>
</dbReference>
<dbReference type="Pfam" id="PF01494">
    <property type="entry name" value="FAD_binding_3"/>
    <property type="match status" value="2"/>
</dbReference>
<dbReference type="InterPro" id="IPR002938">
    <property type="entry name" value="FAD-bd"/>
</dbReference>
<dbReference type="InterPro" id="IPR051205">
    <property type="entry name" value="UbiH/COQ6_monooxygenase"/>
</dbReference>
<keyword evidence="11" id="KW-0472">Membrane</keyword>
<dbReference type="AlphaFoldDB" id="A0A0C9R127"/>
<evidence type="ECO:0000256" key="2">
    <source>
        <dbReference type="ARBA" id="ARBA00005349"/>
    </source>
</evidence>
<dbReference type="PROSITE" id="PS01304">
    <property type="entry name" value="UBIH"/>
    <property type="match status" value="1"/>
</dbReference>
<keyword evidence="9" id="KW-0503">Monooxygenase</keyword>
<gene>
    <name evidence="13" type="primary">CG7277</name>
    <name evidence="13" type="ORF">g.56495</name>
</gene>
<evidence type="ECO:0000256" key="4">
    <source>
        <dbReference type="ARBA" id="ARBA00022688"/>
    </source>
</evidence>
<dbReference type="GO" id="GO:0071949">
    <property type="term" value="F:FAD binding"/>
    <property type="evidence" value="ECO:0007669"/>
    <property type="project" value="InterPro"/>
</dbReference>
<accession>A0A0C9R127</accession>
<dbReference type="HAMAP" id="MF_03193">
    <property type="entry name" value="COQ6_monooxygenase"/>
    <property type="match status" value="1"/>
</dbReference>
<protein>
    <submittedName>
        <fullName evidence="13">CG7277 protein</fullName>
    </submittedName>
</protein>
<dbReference type="InterPro" id="IPR000689">
    <property type="entry name" value="UbQ_mOase_COQ6"/>
</dbReference>
<dbReference type="FunFam" id="3.50.50.60:FF:000021">
    <property type="entry name" value="Ubiquinone biosynthesis monooxygenase COQ6"/>
    <property type="match status" value="1"/>
</dbReference>
<keyword evidence="10" id="KW-0496">Mitochondrion</keyword>
<evidence type="ECO:0000256" key="10">
    <source>
        <dbReference type="ARBA" id="ARBA00023128"/>
    </source>
</evidence>
<evidence type="ECO:0000256" key="7">
    <source>
        <dbReference type="ARBA" id="ARBA00022946"/>
    </source>
</evidence>
<evidence type="ECO:0000256" key="9">
    <source>
        <dbReference type="ARBA" id="ARBA00023033"/>
    </source>
</evidence>
<dbReference type="GO" id="GO:0106364">
    <property type="term" value="F:4-hydroxy-3-all-trans-polyprenylbenzoate oxygenase activity"/>
    <property type="evidence" value="ECO:0007669"/>
    <property type="project" value="InterPro"/>
</dbReference>
<dbReference type="EMBL" id="GBYB01009844">
    <property type="protein sequence ID" value="JAG79611.1"/>
    <property type="molecule type" value="Transcribed_RNA"/>
</dbReference>
<dbReference type="GO" id="GO:0006744">
    <property type="term" value="P:ubiquinone biosynthetic process"/>
    <property type="evidence" value="ECO:0007669"/>
    <property type="project" value="UniProtKB-KW"/>
</dbReference>
<dbReference type="FunFam" id="3.50.50.60:FF:000086">
    <property type="entry name" value="Ubiquinone biosynthesis monooxygenase COQ6, mitochondrial"/>
    <property type="match status" value="1"/>
</dbReference>
<dbReference type="InterPro" id="IPR010971">
    <property type="entry name" value="UbiH/COQ6"/>
</dbReference>
<dbReference type="NCBIfam" id="TIGR01988">
    <property type="entry name" value="Ubi-OHases"/>
    <property type="match status" value="1"/>
</dbReference>
<dbReference type="PANTHER" id="PTHR43876">
    <property type="entry name" value="UBIQUINONE BIOSYNTHESIS MONOOXYGENASE COQ6, MITOCHONDRIAL"/>
    <property type="match status" value="1"/>
</dbReference>
<dbReference type="PRINTS" id="PR00420">
    <property type="entry name" value="RNGMNOXGNASE"/>
</dbReference>
<dbReference type="GO" id="GO:0005739">
    <property type="term" value="C:mitochondrion"/>
    <property type="evidence" value="ECO:0007669"/>
    <property type="project" value="TreeGrafter"/>
</dbReference>
<keyword evidence="6" id="KW-0274">FAD</keyword>
<evidence type="ECO:0000256" key="6">
    <source>
        <dbReference type="ARBA" id="ARBA00022827"/>
    </source>
</evidence>
<dbReference type="InterPro" id="IPR018168">
    <property type="entry name" value="Ubi_Hdrlase_CS"/>
</dbReference>
<sequence>GNLPYNLCYKSYGTLYEISTMSQKINHVNMAIAGEIFGYFSRVFCNVWRNSSTGLINYNGRIKNYHCTSSINGDSKDVIIVGGGMVGTALAVALAKNRSFAAKEIVLLEGTHKHKYKTKENYSNRVVALNKQTRTLLSSIGAWKHIKSARFTPVRKMQVWDATSDAMITFNEDYLADEIAFIVENDILLHALDQELEDQPNLKVLYNSQVQNISLPRRRGDNSEIKLQDGQKFSTKLLVGADGVNSQVRRVMGTQYVSWDYKQMAIVATLNLSEPTENITAWQRFLPTGPIALLPLSGAHSSLVWSLPTDQAKNYLKATPEDFVDAVNDALWKIYPKNSVVEGGMNSLQQLLTGLSLNSGFSCELQPSIAGVIDNSRAAFPLGFGHAVNYVAHGVVLVGDAAHRVHPLAGQGVNLGFGDVTVLVKLLDDAVKSGSGIGDILHLANYETFRQRHNVPTLMIVDALHRLYRGTAAPVVLARSLGLQLLNTLTPLKRYMMDRASEMPVNRYQR</sequence>